<sequence>MAATDVARERRIRRLLELLREEKTDLMDTTESFGPDWFTDPDLARKERELIFGAVPTIVAHRSQLPRPNDFITLTMPRNKVILMRQKDGSVKAFVNACRHRGALLEEAPAGRCRIFSCGYHRWSYDPDGSLRTITYEDSFGEIDRSKYGLVELPVEERHGFIWLVDRAGASIDVADWLGPEMDSAMAGYGLDKLVNFREETFLEPVNWKIMQDAFLDGYHIKYAHPNTAGKIIHTNILAVEDFGRHARFLSARKTLDRWLEEDPTGKSLGKDVTESHFVGPNSTLLRLPDHFELLTFRPHETDPAQCYMQMRVLVPTVEDSGLDEEAWERRWNKNWDILLAVLHGEDFPLLRGSQRAVESADAAEMVIGRNEVVNQIFHREFHRLLKEPYRPSGRP</sequence>
<keyword evidence="6" id="KW-0411">Iron-sulfur</keyword>
<dbReference type="OrthoDB" id="5243643at2"/>
<accession>A0A543IGS5</accession>
<keyword evidence="10" id="KW-1185">Reference proteome</keyword>
<dbReference type="PROSITE" id="PS00570">
    <property type="entry name" value="RING_HYDROXYL_ALPHA"/>
    <property type="match status" value="1"/>
</dbReference>
<dbReference type="EMBL" id="VFPO01000001">
    <property type="protein sequence ID" value="TQM69730.1"/>
    <property type="molecule type" value="Genomic_DNA"/>
</dbReference>
<evidence type="ECO:0000256" key="5">
    <source>
        <dbReference type="ARBA" id="ARBA00023004"/>
    </source>
</evidence>
<dbReference type="InterPro" id="IPR015881">
    <property type="entry name" value="ARHD_Rieske_2Fe_2S"/>
</dbReference>
<dbReference type="InterPro" id="IPR017941">
    <property type="entry name" value="Rieske_2Fe-2S"/>
</dbReference>
<evidence type="ECO:0000256" key="2">
    <source>
        <dbReference type="ARBA" id="ARBA00022714"/>
    </source>
</evidence>
<evidence type="ECO:0000313" key="10">
    <source>
        <dbReference type="Proteomes" id="UP000316706"/>
    </source>
</evidence>
<keyword evidence="7" id="KW-0520">NAD</keyword>
<dbReference type="GO" id="GO:0051213">
    <property type="term" value="F:dioxygenase activity"/>
    <property type="evidence" value="ECO:0007669"/>
    <property type="project" value="UniProtKB-KW"/>
</dbReference>
<dbReference type="RefSeq" id="WP_141970096.1">
    <property type="nucleotide sequence ID" value="NZ_VFPO01000001.1"/>
</dbReference>
<dbReference type="SUPFAM" id="SSF50022">
    <property type="entry name" value="ISP domain"/>
    <property type="match status" value="1"/>
</dbReference>
<protein>
    <submittedName>
        <fullName evidence="9">Phenylpropionate dioxygenase-like ring-hydroxylating dioxygenase large terminal subunit</fullName>
    </submittedName>
</protein>
<evidence type="ECO:0000256" key="1">
    <source>
        <dbReference type="ARBA" id="ARBA00001962"/>
    </source>
</evidence>
<reference evidence="9 10" key="1">
    <citation type="submission" date="2019-06" db="EMBL/GenBank/DDBJ databases">
        <title>Sequencing the genomes of 1000 actinobacteria strains.</title>
        <authorList>
            <person name="Klenk H.-P."/>
        </authorList>
    </citation>
    <scope>NUCLEOTIDE SEQUENCE [LARGE SCALE GENOMIC DNA]</scope>
    <source>
        <strain evidence="9 10">DSM 45043</strain>
    </source>
</reference>
<dbReference type="GO" id="GO:0005506">
    <property type="term" value="F:iron ion binding"/>
    <property type="evidence" value="ECO:0007669"/>
    <property type="project" value="InterPro"/>
</dbReference>
<dbReference type="Gene3D" id="3.90.380.10">
    <property type="entry name" value="Naphthalene 1,2-dioxygenase Alpha Subunit, Chain A, domain 1"/>
    <property type="match status" value="2"/>
</dbReference>
<keyword evidence="2" id="KW-0001">2Fe-2S</keyword>
<dbReference type="InterPro" id="IPR001663">
    <property type="entry name" value="Rng_hydr_dOase-A"/>
</dbReference>
<proteinExistence type="predicted"/>
<dbReference type="GO" id="GO:0004497">
    <property type="term" value="F:monooxygenase activity"/>
    <property type="evidence" value="ECO:0007669"/>
    <property type="project" value="UniProtKB-ARBA"/>
</dbReference>
<dbReference type="Gene3D" id="2.102.10.10">
    <property type="entry name" value="Rieske [2Fe-2S] iron-sulphur domain"/>
    <property type="match status" value="1"/>
</dbReference>
<dbReference type="SUPFAM" id="SSF55961">
    <property type="entry name" value="Bet v1-like"/>
    <property type="match status" value="1"/>
</dbReference>
<keyword evidence="9" id="KW-0223">Dioxygenase</keyword>
<dbReference type="Pfam" id="PF00848">
    <property type="entry name" value="Ring_hydroxyl_A"/>
    <property type="match status" value="1"/>
</dbReference>
<gene>
    <name evidence="9" type="ORF">FHX41_3438</name>
</gene>
<evidence type="ECO:0000313" key="9">
    <source>
        <dbReference type="EMBL" id="TQM69730.1"/>
    </source>
</evidence>
<dbReference type="PANTHER" id="PTHR43756:SF5">
    <property type="entry name" value="CHOLINE MONOOXYGENASE, CHLOROPLASTIC"/>
    <property type="match status" value="1"/>
</dbReference>
<dbReference type="InterPro" id="IPR015879">
    <property type="entry name" value="Ring_hydroxy_dOase_asu_C_dom"/>
</dbReference>
<organism evidence="9 10">
    <name type="scientific">Actinomadura hallensis</name>
    <dbReference type="NCBI Taxonomy" id="337895"/>
    <lineage>
        <taxon>Bacteria</taxon>
        <taxon>Bacillati</taxon>
        <taxon>Actinomycetota</taxon>
        <taxon>Actinomycetes</taxon>
        <taxon>Streptosporangiales</taxon>
        <taxon>Thermomonosporaceae</taxon>
        <taxon>Actinomadura</taxon>
    </lineage>
</organism>
<name>A0A543IGS5_9ACTN</name>
<dbReference type="InterPro" id="IPR036922">
    <property type="entry name" value="Rieske_2Fe-2S_sf"/>
</dbReference>
<dbReference type="Pfam" id="PF00355">
    <property type="entry name" value="Rieske"/>
    <property type="match status" value="1"/>
</dbReference>
<dbReference type="GO" id="GO:0016705">
    <property type="term" value="F:oxidoreductase activity, acting on paired donors, with incorporation or reduction of molecular oxygen"/>
    <property type="evidence" value="ECO:0007669"/>
    <property type="project" value="UniProtKB-ARBA"/>
</dbReference>
<evidence type="ECO:0000256" key="4">
    <source>
        <dbReference type="ARBA" id="ARBA00023002"/>
    </source>
</evidence>
<keyword evidence="3" id="KW-0479">Metal-binding</keyword>
<dbReference type="GO" id="GO:0051537">
    <property type="term" value="F:2 iron, 2 sulfur cluster binding"/>
    <property type="evidence" value="ECO:0007669"/>
    <property type="project" value="UniProtKB-KW"/>
</dbReference>
<evidence type="ECO:0000256" key="6">
    <source>
        <dbReference type="ARBA" id="ARBA00023014"/>
    </source>
</evidence>
<dbReference type="PROSITE" id="PS51296">
    <property type="entry name" value="RIESKE"/>
    <property type="match status" value="1"/>
</dbReference>
<dbReference type="PRINTS" id="PR00090">
    <property type="entry name" value="RNGDIOXGNASE"/>
</dbReference>
<evidence type="ECO:0000256" key="7">
    <source>
        <dbReference type="ARBA" id="ARBA00023027"/>
    </source>
</evidence>
<comment type="caution">
    <text evidence="9">The sequence shown here is derived from an EMBL/GenBank/DDBJ whole genome shotgun (WGS) entry which is preliminary data.</text>
</comment>
<dbReference type="CDD" id="cd03469">
    <property type="entry name" value="Rieske_RO_Alpha_N"/>
    <property type="match status" value="1"/>
</dbReference>
<dbReference type="Proteomes" id="UP000316706">
    <property type="component" value="Unassembled WGS sequence"/>
</dbReference>
<evidence type="ECO:0000259" key="8">
    <source>
        <dbReference type="PROSITE" id="PS51296"/>
    </source>
</evidence>
<comment type="cofactor">
    <cofactor evidence="1">
        <name>Fe cation</name>
        <dbReference type="ChEBI" id="CHEBI:24875"/>
    </cofactor>
</comment>
<dbReference type="AlphaFoldDB" id="A0A543IGS5"/>
<evidence type="ECO:0000256" key="3">
    <source>
        <dbReference type="ARBA" id="ARBA00022723"/>
    </source>
</evidence>
<feature type="domain" description="Rieske" evidence="8">
    <location>
        <begin position="57"/>
        <end position="164"/>
    </location>
</feature>
<keyword evidence="4" id="KW-0560">Oxidoreductase</keyword>
<keyword evidence="5" id="KW-0408">Iron</keyword>
<dbReference type="PANTHER" id="PTHR43756">
    <property type="entry name" value="CHOLINE MONOOXYGENASE, CHLOROPLASTIC"/>
    <property type="match status" value="1"/>
</dbReference>